<sequence>MRVNQYLVALLLGASSSVWGARSQSRRRDLNETAKVGDDATPRRFIVELKSRAQRARVSEKVAAIQGLRVVKEFDSDLFPGVSVECDTHCDAQSLTDALDADEEGGPVVASVYKSTLVRLLPPAIEGESYSDDAAAANYSVHGSTGVEKLHQAGIIGEGAIIAVVDSGVQYTHPALGGGIGPNYTVIGGYDLVGDEWPDAPAEPDNDPMDHYGHGTHVAGIIAGKSDQFVGVAPGAKLLSFKVFGSGGYSNEETVIEGFLKAFESGADIISASLGENSGFTSNAWAVLASRMVDQGVVICIAAGNEGEDGPFDASNGASGRDVITVGAAEPGAFPAQAFSADFILDGESNQTQVAYIPSSSFFPNTILGWPIWPVTLNSSVENDACSPLPADTPNLNGSVVLARFGGCDLTVKHTNIAAFGGQYILFYNDDNPYQTPYTSNTTGLIAAIEASAGKAIIDTILAGGNVTASFDVDTAHYVGLYNAGGGRPARYTSWGGTYDLALKPDIAAPGTKILSTYPTDQYQVLSGSSMATPYIAGVAALWVGKHGGRAAHANDPAWAKRLTARIMGTARAVPWADWSTSIKDYGFWASPTQVGSGFVDAERVLGYTTELGFAGRKFELNDTAHFAGAHAVDVTNGGAEPVTYTFALQDAGGYEAWIPVEPGHPQSFVPSLKLYPDVNPVKMTPGVTFPEGEFTVGPGETKTAEFTFTIPEGLNATNLPVYSGKILISGSNGEELGVPYFGVGCDLNQTITTVWDTGLNYPYLLSGLSNIRIDQKSNFTFNLSRDSQDFPHLNTEFAWGTEELRWDIFEADYTEADWTYPPTVGQSKFVGSATSWNGTASSQWFTPGQSSEDDIFPFPLYAQPRDKWGIYYWLGRFANGSSIQPGDYRFRIAALRPFGDPQVAYDWDVWETPKVTVLLLGQTNATASK</sequence>
<protein>
    <submittedName>
        <fullName evidence="1">Subtilisin-like protein</fullName>
    </submittedName>
</protein>
<gene>
    <name evidence="1" type="ORF">F4821DRAFT_22286</name>
</gene>
<accession>A0ACC0DDU5</accession>
<dbReference type="Proteomes" id="UP001497680">
    <property type="component" value="Unassembled WGS sequence"/>
</dbReference>
<evidence type="ECO:0000313" key="1">
    <source>
        <dbReference type="EMBL" id="KAI6090680.1"/>
    </source>
</evidence>
<name>A0ACC0DDU5_9PEZI</name>
<comment type="caution">
    <text evidence="1">The sequence shown here is derived from an EMBL/GenBank/DDBJ whole genome shotgun (WGS) entry which is preliminary data.</text>
</comment>
<proteinExistence type="predicted"/>
<keyword evidence="2" id="KW-1185">Reference proteome</keyword>
<dbReference type="EMBL" id="MU394290">
    <property type="protein sequence ID" value="KAI6090680.1"/>
    <property type="molecule type" value="Genomic_DNA"/>
</dbReference>
<evidence type="ECO:0000313" key="2">
    <source>
        <dbReference type="Proteomes" id="UP001497680"/>
    </source>
</evidence>
<organism evidence="1 2">
    <name type="scientific">Hypoxylon rubiginosum</name>
    <dbReference type="NCBI Taxonomy" id="110542"/>
    <lineage>
        <taxon>Eukaryota</taxon>
        <taxon>Fungi</taxon>
        <taxon>Dikarya</taxon>
        <taxon>Ascomycota</taxon>
        <taxon>Pezizomycotina</taxon>
        <taxon>Sordariomycetes</taxon>
        <taxon>Xylariomycetidae</taxon>
        <taxon>Xylariales</taxon>
        <taxon>Hypoxylaceae</taxon>
        <taxon>Hypoxylon</taxon>
    </lineage>
</organism>
<reference evidence="1 2" key="1">
    <citation type="journal article" date="2022" name="New Phytol.">
        <title>Ecological generalism drives hyperdiversity of secondary metabolite gene clusters in xylarialean endophytes.</title>
        <authorList>
            <person name="Franco M.E.E."/>
            <person name="Wisecaver J.H."/>
            <person name="Arnold A.E."/>
            <person name="Ju Y.M."/>
            <person name="Slot J.C."/>
            <person name="Ahrendt S."/>
            <person name="Moore L.P."/>
            <person name="Eastman K.E."/>
            <person name="Scott K."/>
            <person name="Konkel Z."/>
            <person name="Mondo S.J."/>
            <person name="Kuo A."/>
            <person name="Hayes R.D."/>
            <person name="Haridas S."/>
            <person name="Andreopoulos B."/>
            <person name="Riley R."/>
            <person name="LaButti K."/>
            <person name="Pangilinan J."/>
            <person name="Lipzen A."/>
            <person name="Amirebrahimi M."/>
            <person name="Yan J."/>
            <person name="Adam C."/>
            <person name="Keymanesh K."/>
            <person name="Ng V."/>
            <person name="Louie K."/>
            <person name="Northen T."/>
            <person name="Drula E."/>
            <person name="Henrissat B."/>
            <person name="Hsieh H.M."/>
            <person name="Youens-Clark K."/>
            <person name="Lutzoni F."/>
            <person name="Miadlikowska J."/>
            <person name="Eastwood D.C."/>
            <person name="Hamelin R.C."/>
            <person name="Grigoriev I.V."/>
            <person name="U'Ren J.M."/>
        </authorList>
    </citation>
    <scope>NUCLEOTIDE SEQUENCE [LARGE SCALE GENOMIC DNA]</scope>
    <source>
        <strain evidence="1 2">ER1909</strain>
    </source>
</reference>